<feature type="domain" description="Zinc-hook" evidence="10">
    <location>
        <begin position="414"/>
        <end position="518"/>
    </location>
</feature>
<comment type="similarity">
    <text evidence="6">Belongs to the Sph1/Sph2 family.</text>
</comment>
<evidence type="ECO:0000256" key="5">
    <source>
        <dbReference type="ARBA" id="ARBA00023054"/>
    </source>
</evidence>
<evidence type="ECO:0000256" key="1">
    <source>
        <dbReference type="ARBA" id="ARBA00022723"/>
    </source>
</evidence>
<keyword evidence="1 7" id="KW-0479">Metal-binding</keyword>
<reference evidence="11 12" key="1">
    <citation type="journal article" date="2014" name="PLoS Genet.">
        <title>Phylogenetically driven sequencing of extremely halophilic archaea reveals strategies for static and dynamic osmo-response.</title>
        <authorList>
            <person name="Becker E.A."/>
            <person name="Seitzer P.M."/>
            <person name="Tritt A."/>
            <person name="Larsen D."/>
            <person name="Krusor M."/>
            <person name="Yao A.I."/>
            <person name="Wu D."/>
            <person name="Madern D."/>
            <person name="Eisen J.A."/>
            <person name="Darling A.E."/>
            <person name="Facciotti M.T."/>
        </authorList>
    </citation>
    <scope>NUCLEOTIDE SEQUENCE [LARGE SCALE GENOMIC DNA]</scope>
    <source>
        <strain evidence="11 12">JCM 13561</strain>
    </source>
</reference>
<dbReference type="InterPro" id="IPR013134">
    <property type="entry name" value="Zn_hook_RAD50"/>
</dbReference>
<protein>
    <submittedName>
        <fullName evidence="11">SMC domain-containing protein</fullName>
    </submittedName>
</protein>
<evidence type="ECO:0000256" key="6">
    <source>
        <dbReference type="ARBA" id="ARBA00049666"/>
    </source>
</evidence>
<dbReference type="AlphaFoldDB" id="M0NLE4"/>
<dbReference type="PATRIC" id="fig|1227483.3.peg.2885"/>
<dbReference type="GO" id="GO:0005524">
    <property type="term" value="F:ATP binding"/>
    <property type="evidence" value="ECO:0007669"/>
    <property type="project" value="UniProtKB-KW"/>
</dbReference>
<evidence type="ECO:0000256" key="9">
    <source>
        <dbReference type="SAM" id="MobiDB-lite"/>
    </source>
</evidence>
<feature type="binding site" evidence="7">
    <location>
        <position position="465"/>
    </location>
    <ligand>
        <name>Zn(2+)</name>
        <dbReference type="ChEBI" id="CHEBI:29105"/>
    </ligand>
</feature>
<dbReference type="InterPro" id="IPR003395">
    <property type="entry name" value="RecF/RecN/SMC_N"/>
</dbReference>
<feature type="compositionally biased region" description="Basic and acidic residues" evidence="9">
    <location>
        <begin position="648"/>
        <end position="658"/>
    </location>
</feature>
<dbReference type="GO" id="GO:0046872">
    <property type="term" value="F:metal ion binding"/>
    <property type="evidence" value="ECO:0007669"/>
    <property type="project" value="UniProtKB-UniRule"/>
</dbReference>
<dbReference type="InterPro" id="IPR027417">
    <property type="entry name" value="P-loop_NTPase"/>
</dbReference>
<feature type="region of interest" description="Disordered" evidence="9">
    <location>
        <begin position="648"/>
        <end position="674"/>
    </location>
</feature>
<dbReference type="Proteomes" id="UP000011581">
    <property type="component" value="Unassembled WGS sequence"/>
</dbReference>
<dbReference type="PROSITE" id="PS51131">
    <property type="entry name" value="ZN_HOOK"/>
    <property type="match status" value="1"/>
</dbReference>
<dbReference type="RefSeq" id="WP_008368143.1">
    <property type="nucleotide sequence ID" value="NZ_AOJF01000057.1"/>
</dbReference>
<feature type="binding site" evidence="7">
    <location>
        <position position="468"/>
    </location>
    <ligand>
        <name>Zn(2+)</name>
        <dbReference type="ChEBI" id="CHEBI:29105"/>
    </ligand>
</feature>
<evidence type="ECO:0000259" key="10">
    <source>
        <dbReference type="PROSITE" id="PS51131"/>
    </source>
</evidence>
<dbReference type="SUPFAM" id="SSF57997">
    <property type="entry name" value="Tropomyosin"/>
    <property type="match status" value="1"/>
</dbReference>
<dbReference type="Gene3D" id="1.10.287.510">
    <property type="entry name" value="Helix hairpin bin"/>
    <property type="match status" value="2"/>
</dbReference>
<accession>M0NLE4</accession>
<dbReference type="SUPFAM" id="SSF52540">
    <property type="entry name" value="P-loop containing nucleoside triphosphate hydrolases"/>
    <property type="match status" value="2"/>
</dbReference>
<dbReference type="PANTHER" id="PTHR32114:SF2">
    <property type="entry name" value="ABC TRANSPORTER ABCH.3"/>
    <property type="match status" value="1"/>
</dbReference>
<feature type="coiled-coil region" evidence="8">
    <location>
        <begin position="197"/>
        <end position="458"/>
    </location>
</feature>
<evidence type="ECO:0000256" key="7">
    <source>
        <dbReference type="PROSITE-ProRule" id="PRU00471"/>
    </source>
</evidence>
<dbReference type="SUPFAM" id="SSF75712">
    <property type="entry name" value="Rad50 coiled-coil Zn hook"/>
    <property type="match status" value="1"/>
</dbReference>
<dbReference type="Gene3D" id="3.40.50.300">
    <property type="entry name" value="P-loop containing nucleotide triphosphate hydrolases"/>
    <property type="match status" value="2"/>
</dbReference>
<keyword evidence="2" id="KW-0547">Nucleotide-binding</keyword>
<comment type="caution">
    <text evidence="11">The sequence shown here is derived from an EMBL/GenBank/DDBJ whole genome shotgun (WGS) entry which is preliminary data.</text>
</comment>
<feature type="coiled-coil region" evidence="8">
    <location>
        <begin position="496"/>
        <end position="622"/>
    </location>
</feature>
<evidence type="ECO:0000313" key="11">
    <source>
        <dbReference type="EMBL" id="EMA57485.1"/>
    </source>
</evidence>
<evidence type="ECO:0000256" key="8">
    <source>
        <dbReference type="SAM" id="Coils"/>
    </source>
</evidence>
<evidence type="ECO:0000256" key="2">
    <source>
        <dbReference type="ARBA" id="ARBA00022741"/>
    </source>
</evidence>
<keyword evidence="4" id="KW-0067">ATP-binding</keyword>
<sequence length="907" mass="103178">MTVVIESVTLEDFKSYADRTTIELGDGVTAIVGENGSGKSTVQEAIGFALFDTHPFDNQDRLVRDGENSGHVEVTFRVVETGEVYTVRRWAGRYKFDVLDANGDALGLDTGSAIKEWVAEKLGVDDADDLSEVWERSVGVPQTSFLADFTQSEKERVDTFDPLFDIERYREAYKSLSGLESEFDEEITAKNEEVSELRGELSNLPDVESEVEELEDKLREHEAEIATIEHRVTVLQAEHTALEEVEAALDEKRGELESLEDTKIPSAERELEQAEEALADAEAAVETLSDVEDEYEAHREAESERERLEEEIAKRDELVDERDEIEGEIERKQAKAEQKEEAVETAEQAKERLEELEPDVEEYRELETEVEELEEAEERIAEIDSEISEYESEISDLEDEIAELEDQIEAAEARRDEAEKLETLRDERHELSVERESLEKEVEELEAQNEELREIDVDEASDVPCPTCDRPITAEHHDSVIEENTERIEEIESSELPRIDSRLNELADDIDDAEAAADAVSEIPTHESEIDDLREKIGNLESTIEELQSEQSELEARTDDLPEKQRRLKALDGVETEYTTAKTRYEDNESAEAELESLRERIEELEAEVAELDEEIASYGDLDSELEAVKETLAETKEGYETYIAHEEEAGKRDKREDAVEEAESELADLRSEAERVREEISELESEFDEDRFEALNTDIDAFEAEKNQLTGKRETVEENLNDKQSKLDDLYEKQSEKEALEVEITELERDKRFAGWSRNTLQQGAADLRELITTEIGHRANEVFQQLRGNPTETLVWDKTYNLRVRVKGQDKPFDSLSGGEKMAAALAVRLAILERLASVGMAFLDEPTANLDTEKKQNLVNQLESLEGLGQLTVVSHDRTFEAMTERAVVLEKDETDEVTRVVSQ</sequence>
<evidence type="ECO:0000256" key="4">
    <source>
        <dbReference type="ARBA" id="ARBA00022840"/>
    </source>
</evidence>
<evidence type="ECO:0000256" key="3">
    <source>
        <dbReference type="ARBA" id="ARBA00022833"/>
    </source>
</evidence>
<dbReference type="Pfam" id="PF02463">
    <property type="entry name" value="SMC_N"/>
    <property type="match status" value="1"/>
</dbReference>
<organism evidence="11 12">
    <name type="scientific">Halorubrum distributum JCM 13561</name>
    <dbReference type="NCBI Taxonomy" id="1227483"/>
    <lineage>
        <taxon>Archaea</taxon>
        <taxon>Methanobacteriati</taxon>
        <taxon>Methanobacteriota</taxon>
        <taxon>Stenosarchaea group</taxon>
        <taxon>Halobacteria</taxon>
        <taxon>Halobacteriales</taxon>
        <taxon>Haloferacaceae</taxon>
        <taxon>Halorubrum</taxon>
        <taxon>Halorubrum distributum group</taxon>
    </lineage>
</organism>
<dbReference type="EMBL" id="AOJF01000057">
    <property type="protein sequence ID" value="EMA57485.1"/>
    <property type="molecule type" value="Genomic_DNA"/>
</dbReference>
<keyword evidence="5 8" id="KW-0175">Coiled coil</keyword>
<dbReference type="PANTHER" id="PTHR32114">
    <property type="entry name" value="ABC TRANSPORTER ABCH.3"/>
    <property type="match status" value="1"/>
</dbReference>
<keyword evidence="3 7" id="KW-0862">Zinc</keyword>
<name>M0NLE4_9EURY</name>
<evidence type="ECO:0000313" key="12">
    <source>
        <dbReference type="Proteomes" id="UP000011581"/>
    </source>
</evidence>
<gene>
    <name evidence="11" type="ORF">C470_14503</name>
</gene>
<proteinExistence type="inferred from homology"/>